<dbReference type="InterPro" id="IPR059123">
    <property type="entry name" value="StrF_dom"/>
</dbReference>
<gene>
    <name evidence="2" type="ORF">A2628_03775</name>
</gene>
<dbReference type="EMBL" id="MGGL01000014">
    <property type="protein sequence ID" value="OGM26294.1"/>
    <property type="molecule type" value="Genomic_DNA"/>
</dbReference>
<feature type="domain" description="Streptomycin biosynthesis protein StrF" evidence="1">
    <location>
        <begin position="41"/>
        <end position="222"/>
    </location>
</feature>
<name>A0A1F7YG30_9BACT</name>
<protein>
    <recommendedName>
        <fullName evidence="1">Streptomycin biosynthesis protein StrF domain-containing protein</fullName>
    </recommendedName>
</protein>
<dbReference type="InterPro" id="IPR029044">
    <property type="entry name" value="Nucleotide-diphossugar_trans"/>
</dbReference>
<reference evidence="2 3" key="1">
    <citation type="journal article" date="2016" name="Nat. Commun.">
        <title>Thousands of microbial genomes shed light on interconnected biogeochemical processes in an aquifer system.</title>
        <authorList>
            <person name="Anantharaman K."/>
            <person name="Brown C.T."/>
            <person name="Hug L.A."/>
            <person name="Sharon I."/>
            <person name="Castelle C.J."/>
            <person name="Probst A.J."/>
            <person name="Thomas B.C."/>
            <person name="Singh A."/>
            <person name="Wilkins M.J."/>
            <person name="Karaoz U."/>
            <person name="Brodie E.L."/>
            <person name="Williams K.H."/>
            <person name="Hubbard S.S."/>
            <person name="Banfield J.F."/>
        </authorList>
    </citation>
    <scope>NUCLEOTIDE SEQUENCE [LARGE SCALE GENOMIC DNA]</scope>
</reference>
<dbReference type="SUPFAM" id="SSF53448">
    <property type="entry name" value="Nucleotide-diphospho-sugar transferases"/>
    <property type="match status" value="1"/>
</dbReference>
<accession>A0A1F7YG30</accession>
<proteinExistence type="predicted"/>
<dbReference type="AlphaFoldDB" id="A0A1F7YG30"/>
<dbReference type="Gene3D" id="3.90.550.10">
    <property type="entry name" value="Spore Coat Polysaccharide Biosynthesis Protein SpsA, Chain A"/>
    <property type="match status" value="1"/>
</dbReference>
<comment type="caution">
    <text evidence="2">The sequence shown here is derived from an EMBL/GenBank/DDBJ whole genome shotgun (WGS) entry which is preliminary data.</text>
</comment>
<organism evidence="2 3">
    <name type="scientific">Candidatus Woesebacteria bacterium RIFCSPHIGHO2_01_FULL_40_22</name>
    <dbReference type="NCBI Taxonomy" id="1802499"/>
    <lineage>
        <taxon>Bacteria</taxon>
        <taxon>Candidatus Woeseibacteriota</taxon>
    </lineage>
</organism>
<sequence length="223" mass="25711">MILGLLYTQMLTNINASFIFPATEARLANRLINTLGNKFTNFEAFPLYGMNSFFQTWRNGLSKAKKKYLVLTHQDVEFISIPDLDKIFSENTGMIGPAGTKIITKKDPWWFSPGRLENNHLSGEVFHKKGGKRMTKSFYGKYGEVLVLDGVCLITEKEILAKVGVPKITWARWDFYDHVISLKFINKGYTLKTSPIKLVHFSSGEKRRPDYFKNQEIFVKTYF</sequence>
<evidence type="ECO:0000313" key="3">
    <source>
        <dbReference type="Proteomes" id="UP000179221"/>
    </source>
</evidence>
<dbReference type="Pfam" id="PF13712">
    <property type="entry name" value="Glyco_tranf_2_5"/>
    <property type="match status" value="1"/>
</dbReference>
<evidence type="ECO:0000259" key="1">
    <source>
        <dbReference type="Pfam" id="PF13712"/>
    </source>
</evidence>
<dbReference type="Proteomes" id="UP000179221">
    <property type="component" value="Unassembled WGS sequence"/>
</dbReference>
<evidence type="ECO:0000313" key="2">
    <source>
        <dbReference type="EMBL" id="OGM26294.1"/>
    </source>
</evidence>